<dbReference type="PANTHER" id="PTHR31027">
    <property type="entry name" value="NUCLEAR SEGREGATION PROTEIN BFR1"/>
    <property type="match status" value="1"/>
</dbReference>
<keyword evidence="2" id="KW-0341">Growth regulation</keyword>
<dbReference type="Pfam" id="PF05641">
    <property type="entry name" value="Agenet"/>
    <property type="match status" value="1"/>
</dbReference>
<dbReference type="SMART" id="SM00743">
    <property type="entry name" value="Agenet"/>
    <property type="match status" value="2"/>
</dbReference>
<dbReference type="InterPro" id="IPR039604">
    <property type="entry name" value="Bfr1"/>
</dbReference>
<feature type="domain" description="Agenet" evidence="5">
    <location>
        <begin position="10"/>
        <end position="80"/>
    </location>
</feature>
<organism evidence="6 7">
    <name type="scientific">Panicum virgatum</name>
    <name type="common">Blackwell switchgrass</name>
    <dbReference type="NCBI Taxonomy" id="38727"/>
    <lineage>
        <taxon>Eukaryota</taxon>
        <taxon>Viridiplantae</taxon>
        <taxon>Streptophyta</taxon>
        <taxon>Embryophyta</taxon>
        <taxon>Tracheophyta</taxon>
        <taxon>Spermatophyta</taxon>
        <taxon>Magnoliopsida</taxon>
        <taxon>Liliopsida</taxon>
        <taxon>Poales</taxon>
        <taxon>Poaceae</taxon>
        <taxon>PACMAD clade</taxon>
        <taxon>Panicoideae</taxon>
        <taxon>Panicodae</taxon>
        <taxon>Paniceae</taxon>
        <taxon>Panicinae</taxon>
        <taxon>Panicum</taxon>
        <taxon>Panicum sect. Hiantes</taxon>
    </lineage>
</organism>
<feature type="region of interest" description="Disordered" evidence="4">
    <location>
        <begin position="560"/>
        <end position="583"/>
    </location>
</feature>
<dbReference type="EMBL" id="CM029052">
    <property type="protein sequence ID" value="KAG2558204.1"/>
    <property type="molecule type" value="Genomic_DNA"/>
</dbReference>
<dbReference type="PANTHER" id="PTHR31027:SF2">
    <property type="entry name" value="LEBERCILIN DOMAIN-CONTAINING PROTEIN"/>
    <property type="match status" value="1"/>
</dbReference>
<evidence type="ECO:0000259" key="5">
    <source>
        <dbReference type="SMART" id="SM00743"/>
    </source>
</evidence>
<dbReference type="InterPro" id="IPR008395">
    <property type="entry name" value="Agenet-like_dom"/>
</dbReference>
<dbReference type="GO" id="GO:0042175">
    <property type="term" value="C:nuclear outer membrane-endoplasmic reticulum membrane network"/>
    <property type="evidence" value="ECO:0007669"/>
    <property type="project" value="TreeGrafter"/>
</dbReference>
<dbReference type="GO" id="GO:0003729">
    <property type="term" value="F:mRNA binding"/>
    <property type="evidence" value="ECO:0007669"/>
    <property type="project" value="TreeGrafter"/>
</dbReference>
<evidence type="ECO:0000256" key="2">
    <source>
        <dbReference type="ARBA" id="ARBA00022604"/>
    </source>
</evidence>
<evidence type="ECO:0000256" key="3">
    <source>
        <dbReference type="SAM" id="Coils"/>
    </source>
</evidence>
<dbReference type="GO" id="GO:1990904">
    <property type="term" value="C:ribonucleoprotein complex"/>
    <property type="evidence" value="ECO:0007669"/>
    <property type="project" value="TreeGrafter"/>
</dbReference>
<sequence length="792" mass="88238">MAVRPRRALRVYAVGDKVEVRRDRDAYGYSWFPAVVTRVVDDLSYVVEYFDMEEEGDGGPEKATEYLHWSFIRPAVEHVPRESEFRLAPGAAVEAYCDGAWSPGLVRRVVGDGEYEVSIVGKKAELLVTKVVELLKPQYKWNGKQWKIVTAKRRANLRRRSMLGQNLSSPVDVSSSCDDYNHDPESSGTKSSRKELQHAVLAENSEHASVSEMDTPLSALCKSPERNHSGSQLSEKNSLQVISAPINGLFAPGQSTPQNESIPNSTRETVNNEEILSEMMDSDGHLNASGEAYDMLSIAELRKKMASVRRNSSVQPTRKKVLAVKSLKVKKGISKSKGGKTHPIQEFQGKNDASDNIQLKGNINFSNKDIVCALSVSVEGQTTKTLDRWVTRQINRGSSTKALAYKKLAKRKGRRDLCNPLSSLDVTSNVGLRGSEKVPGSMKESPLAEQLDKTLENTMNVTEFSDQDMFPMIPPGFESMHDGKGVDIHGSLVEEEPLSMINNISQANINADACIDHATTQVAKSSYLMVTSILSVDHPVQEAGRKVDERSTLTRVQNAGSSVRTMDNSPLRSCSASGSSMPSHLTVSQGHQLPFIKKSDMWHLVEASDVFKELPQQPHFLPLRELPPAMREVTALGLMFAFAEVVRDVKKASKDHDIEWYEDKISTLSHFEGNGFDVQCLRRTLTELLHIKSNCTSYLGEVHKLKAQIVGKRDSNSRVDALLDEKDRAIAELEQKLGRLRQESQKIAKDKEHGEVELFRLQAEHSRFVEACNDAEQEFHNTLAQINQKKLT</sequence>
<feature type="compositionally biased region" description="Low complexity" evidence="4">
    <location>
        <begin position="168"/>
        <end position="178"/>
    </location>
</feature>
<accession>A0A8T0PIL9</accession>
<proteinExistence type="predicted"/>
<protein>
    <recommendedName>
        <fullName evidence="5">Agenet domain-containing protein</fullName>
    </recommendedName>
</protein>
<keyword evidence="7" id="KW-1185">Reference proteome</keyword>
<dbReference type="Pfam" id="PF05266">
    <property type="entry name" value="DUF724"/>
    <property type="match status" value="1"/>
</dbReference>
<dbReference type="Proteomes" id="UP000823388">
    <property type="component" value="Chromosome 8N"/>
</dbReference>
<feature type="coiled-coil region" evidence="3">
    <location>
        <begin position="716"/>
        <end position="750"/>
    </location>
</feature>
<feature type="domain" description="Agenet" evidence="5">
    <location>
        <begin position="85"/>
        <end position="143"/>
    </location>
</feature>
<keyword evidence="3" id="KW-0175">Coiled coil</keyword>
<reference evidence="6" key="1">
    <citation type="submission" date="2020-05" db="EMBL/GenBank/DDBJ databases">
        <title>WGS assembly of Panicum virgatum.</title>
        <authorList>
            <person name="Lovell J.T."/>
            <person name="Jenkins J."/>
            <person name="Shu S."/>
            <person name="Juenger T.E."/>
            <person name="Schmutz J."/>
        </authorList>
    </citation>
    <scope>NUCLEOTIDE SEQUENCE</scope>
    <source>
        <strain evidence="6">AP13</strain>
    </source>
</reference>
<dbReference type="GO" id="GO:0005783">
    <property type="term" value="C:endoplasmic reticulum"/>
    <property type="evidence" value="ECO:0007669"/>
    <property type="project" value="TreeGrafter"/>
</dbReference>
<dbReference type="AlphaFoldDB" id="A0A8T0PIL9"/>
<gene>
    <name evidence="6" type="ORF">PVAP13_8NG127500</name>
</gene>
<evidence type="ECO:0000256" key="1">
    <source>
        <dbReference type="ARBA" id="ARBA00022448"/>
    </source>
</evidence>
<evidence type="ECO:0000313" key="6">
    <source>
        <dbReference type="EMBL" id="KAG2558204.1"/>
    </source>
</evidence>
<feature type="region of interest" description="Disordered" evidence="4">
    <location>
        <begin position="161"/>
        <end position="195"/>
    </location>
</feature>
<dbReference type="InterPro" id="IPR014002">
    <property type="entry name" value="Agenet_dom_plant"/>
</dbReference>
<evidence type="ECO:0000313" key="7">
    <source>
        <dbReference type="Proteomes" id="UP000823388"/>
    </source>
</evidence>
<name>A0A8T0PIL9_PANVG</name>
<comment type="caution">
    <text evidence="6">The sequence shown here is derived from an EMBL/GenBank/DDBJ whole genome shotgun (WGS) entry which is preliminary data.</text>
</comment>
<dbReference type="InterPro" id="IPR007930">
    <property type="entry name" value="DUF724"/>
</dbReference>
<keyword evidence="1" id="KW-0813">Transport</keyword>
<evidence type="ECO:0000256" key="4">
    <source>
        <dbReference type="SAM" id="MobiDB-lite"/>
    </source>
</evidence>
<dbReference type="GO" id="GO:0008298">
    <property type="term" value="P:intracellular mRNA localization"/>
    <property type="evidence" value="ECO:0007669"/>
    <property type="project" value="TreeGrafter"/>
</dbReference>